<gene>
    <name evidence="1" type="ORF">PAPOLLO_LOCUS23955</name>
</gene>
<proteinExistence type="predicted"/>
<dbReference type="InterPro" id="IPR032072">
    <property type="entry name" value="DUF4807"/>
</dbReference>
<dbReference type="PANTHER" id="PTHR36693:SF1">
    <property type="entry name" value="GH02722P"/>
    <property type="match status" value="1"/>
</dbReference>
<evidence type="ECO:0000313" key="1">
    <source>
        <dbReference type="EMBL" id="CAG5047509.1"/>
    </source>
</evidence>
<sequence>MKVFIDIWLFRSSYTTCLMTEESFMLPDKHFYKSIGVNVGDCWDVDIKQIIFSQAKKLKFVANALFLQPFVKECITFNIYRAKVVENINKFCGNISNGTVFLKLILEPPDKEIIDYAWNERMRYLIWIRIELENAFSWLSTLGGAYSALGDYFEHCAEEAGKISLRQYKLSRFLGDDGLAARSRLYSAISYAQKGRLRLARHIVRDVAAFARETHDKRLNRMCQGVWAKLKYLRILKSKYGKEGNGNGRGYWCNSSG</sequence>
<evidence type="ECO:0000313" key="2">
    <source>
        <dbReference type="Proteomes" id="UP000691718"/>
    </source>
</evidence>
<dbReference type="Pfam" id="PF16065">
    <property type="entry name" value="DUF4807"/>
    <property type="match status" value="1"/>
</dbReference>
<accession>A0A8S3XZY9</accession>
<dbReference type="Proteomes" id="UP000691718">
    <property type="component" value="Unassembled WGS sequence"/>
</dbReference>
<reference evidence="1" key="1">
    <citation type="submission" date="2021-04" db="EMBL/GenBank/DDBJ databases">
        <authorList>
            <person name="Tunstrom K."/>
        </authorList>
    </citation>
    <scope>NUCLEOTIDE SEQUENCE</scope>
</reference>
<comment type="caution">
    <text evidence="1">The sequence shown here is derived from an EMBL/GenBank/DDBJ whole genome shotgun (WGS) entry which is preliminary data.</text>
</comment>
<dbReference type="AlphaFoldDB" id="A0A8S3XZY9"/>
<organism evidence="1 2">
    <name type="scientific">Parnassius apollo</name>
    <name type="common">Apollo butterfly</name>
    <name type="synonym">Papilio apollo</name>
    <dbReference type="NCBI Taxonomy" id="110799"/>
    <lineage>
        <taxon>Eukaryota</taxon>
        <taxon>Metazoa</taxon>
        <taxon>Ecdysozoa</taxon>
        <taxon>Arthropoda</taxon>
        <taxon>Hexapoda</taxon>
        <taxon>Insecta</taxon>
        <taxon>Pterygota</taxon>
        <taxon>Neoptera</taxon>
        <taxon>Endopterygota</taxon>
        <taxon>Lepidoptera</taxon>
        <taxon>Glossata</taxon>
        <taxon>Ditrysia</taxon>
        <taxon>Papilionoidea</taxon>
        <taxon>Papilionidae</taxon>
        <taxon>Parnassiinae</taxon>
        <taxon>Parnassini</taxon>
        <taxon>Parnassius</taxon>
        <taxon>Parnassius</taxon>
    </lineage>
</organism>
<dbReference type="PANTHER" id="PTHR36693">
    <property type="entry name" value="GH02722P"/>
    <property type="match status" value="1"/>
</dbReference>
<name>A0A8S3XZY9_PARAO</name>
<dbReference type="OrthoDB" id="121932at2759"/>
<protein>
    <submittedName>
        <fullName evidence="1">(apollo) hypothetical protein</fullName>
    </submittedName>
</protein>
<dbReference type="EMBL" id="CAJQZP010001449">
    <property type="protein sequence ID" value="CAG5047509.1"/>
    <property type="molecule type" value="Genomic_DNA"/>
</dbReference>
<keyword evidence="2" id="KW-1185">Reference proteome</keyword>